<dbReference type="AlphaFoldDB" id="A0A9D9I558"/>
<dbReference type="PANTHER" id="PTHR21087">
    <property type="entry name" value="SHIKIMATE KINASE"/>
    <property type="match status" value="1"/>
</dbReference>
<evidence type="ECO:0000256" key="6">
    <source>
        <dbReference type="ARBA" id="ARBA00023141"/>
    </source>
</evidence>
<keyword evidence="6 7" id="KW-0057">Aromatic amino acid biosynthesis</keyword>
<dbReference type="GO" id="GO:0009073">
    <property type="term" value="P:aromatic amino acid family biosynthetic process"/>
    <property type="evidence" value="ECO:0007669"/>
    <property type="project" value="UniProtKB-KW"/>
</dbReference>
<dbReference type="CDD" id="cd00464">
    <property type="entry name" value="SK"/>
    <property type="match status" value="1"/>
</dbReference>
<dbReference type="EC" id="2.7.1.71" evidence="7"/>
<dbReference type="Gene3D" id="3.40.50.300">
    <property type="entry name" value="P-loop containing nucleotide triphosphate hydrolases"/>
    <property type="match status" value="1"/>
</dbReference>
<keyword evidence="7" id="KW-0460">Magnesium</keyword>
<comment type="subunit">
    <text evidence="7">Monomer.</text>
</comment>
<feature type="binding site" evidence="7">
    <location>
        <begin position="10"/>
        <end position="15"/>
    </location>
    <ligand>
        <name>ATP</name>
        <dbReference type="ChEBI" id="CHEBI:30616"/>
    </ligand>
</feature>
<dbReference type="PANTHER" id="PTHR21087:SF16">
    <property type="entry name" value="SHIKIMATE KINASE 1, CHLOROPLASTIC"/>
    <property type="match status" value="1"/>
</dbReference>
<comment type="cofactor">
    <cofactor evidence="7">
        <name>Mg(2+)</name>
        <dbReference type="ChEBI" id="CHEBI:18420"/>
    </cofactor>
    <text evidence="7">Binds 1 Mg(2+) ion per subunit.</text>
</comment>
<evidence type="ECO:0000256" key="3">
    <source>
        <dbReference type="ARBA" id="ARBA00022741"/>
    </source>
</evidence>
<keyword evidence="7" id="KW-0479">Metal-binding</keyword>
<evidence type="ECO:0000256" key="7">
    <source>
        <dbReference type="HAMAP-Rule" id="MF_00109"/>
    </source>
</evidence>
<keyword evidence="1 7" id="KW-0028">Amino-acid biosynthesis</keyword>
<dbReference type="InterPro" id="IPR027417">
    <property type="entry name" value="P-loop_NTPase"/>
</dbReference>
<evidence type="ECO:0000313" key="9">
    <source>
        <dbReference type="Proteomes" id="UP000823597"/>
    </source>
</evidence>
<gene>
    <name evidence="7" type="primary">aroK</name>
    <name evidence="8" type="ORF">IAB93_05700</name>
</gene>
<comment type="catalytic activity">
    <reaction evidence="7">
        <text>shikimate + ATP = 3-phosphoshikimate + ADP + H(+)</text>
        <dbReference type="Rhea" id="RHEA:13121"/>
        <dbReference type="ChEBI" id="CHEBI:15378"/>
        <dbReference type="ChEBI" id="CHEBI:30616"/>
        <dbReference type="ChEBI" id="CHEBI:36208"/>
        <dbReference type="ChEBI" id="CHEBI:145989"/>
        <dbReference type="ChEBI" id="CHEBI:456216"/>
        <dbReference type="EC" id="2.7.1.71"/>
    </reaction>
</comment>
<accession>A0A9D9I558</accession>
<proteinExistence type="inferred from homology"/>
<dbReference type="Proteomes" id="UP000823597">
    <property type="component" value="Unassembled WGS sequence"/>
</dbReference>
<dbReference type="Pfam" id="PF01202">
    <property type="entry name" value="SKI"/>
    <property type="match status" value="1"/>
</dbReference>
<evidence type="ECO:0000313" key="8">
    <source>
        <dbReference type="EMBL" id="MBO8465474.1"/>
    </source>
</evidence>
<dbReference type="PRINTS" id="PR01100">
    <property type="entry name" value="SHIKIMTKNASE"/>
</dbReference>
<keyword evidence="2 7" id="KW-0808">Transferase</keyword>
<evidence type="ECO:0000256" key="5">
    <source>
        <dbReference type="ARBA" id="ARBA00022840"/>
    </source>
</evidence>
<feature type="binding site" evidence="7">
    <location>
        <position position="149"/>
    </location>
    <ligand>
        <name>substrate</name>
    </ligand>
</feature>
<dbReference type="EMBL" id="JADIME010000061">
    <property type="protein sequence ID" value="MBO8465474.1"/>
    <property type="molecule type" value="Genomic_DNA"/>
</dbReference>
<name>A0A9D9I558_9BACT</name>
<reference evidence="8" key="1">
    <citation type="submission" date="2020-10" db="EMBL/GenBank/DDBJ databases">
        <authorList>
            <person name="Gilroy R."/>
        </authorList>
    </citation>
    <scope>NUCLEOTIDE SEQUENCE</scope>
    <source>
        <strain evidence="8">10037</strain>
    </source>
</reference>
<feature type="binding site" evidence="7">
    <location>
        <position position="130"/>
    </location>
    <ligand>
        <name>ATP</name>
        <dbReference type="ChEBI" id="CHEBI:30616"/>
    </ligand>
</feature>
<comment type="function">
    <text evidence="7">Catalyzes the specific phosphorylation of the 3-hydroxyl group of shikimic acid using ATP as a cosubstrate.</text>
</comment>
<protein>
    <recommendedName>
        <fullName evidence="7">Shikimate kinase</fullName>
        <shortName evidence="7">SK</shortName>
        <ecNumber evidence="7">2.7.1.71</ecNumber>
    </recommendedName>
</protein>
<dbReference type="GO" id="GO:0005524">
    <property type="term" value="F:ATP binding"/>
    <property type="evidence" value="ECO:0007669"/>
    <property type="project" value="UniProtKB-UniRule"/>
</dbReference>
<keyword evidence="7" id="KW-0963">Cytoplasm</keyword>
<organism evidence="8 9">
    <name type="scientific">Candidatus Merdivivens pullistercoris</name>
    <dbReference type="NCBI Taxonomy" id="2840873"/>
    <lineage>
        <taxon>Bacteria</taxon>
        <taxon>Pseudomonadati</taxon>
        <taxon>Bacteroidota</taxon>
        <taxon>Bacteroidia</taxon>
        <taxon>Bacteroidales</taxon>
        <taxon>Muribaculaceae</taxon>
        <taxon>Muribaculaceae incertae sedis</taxon>
        <taxon>Candidatus Merdivivens</taxon>
    </lineage>
</organism>
<feature type="binding site" evidence="7">
    <location>
        <position position="56"/>
    </location>
    <ligand>
        <name>substrate</name>
    </ligand>
</feature>
<sequence>MIITLIGFMGCGKSSVGKALAGKLGWDFADSDSLVELGEQMKIPEIFSNYGEKRFRELEYMYIGKTIDRYDSGTAPGKHQERNIIFSLGGGAPTYSPTARLIKERTFPIYLKCPVEELIENLRIDGTENRPVLAGHDLETRVRQLVSEREPVYSGCAGMVIHPYSITPEIIRSIRFR</sequence>
<comment type="caution">
    <text evidence="8">The sequence shown here is derived from an EMBL/GenBank/DDBJ whole genome shotgun (WGS) entry which is preliminary data.</text>
</comment>
<dbReference type="GO" id="GO:0009423">
    <property type="term" value="P:chorismate biosynthetic process"/>
    <property type="evidence" value="ECO:0007669"/>
    <property type="project" value="UniProtKB-UniRule"/>
</dbReference>
<evidence type="ECO:0000256" key="2">
    <source>
        <dbReference type="ARBA" id="ARBA00022679"/>
    </source>
</evidence>
<feature type="binding site" evidence="7">
    <location>
        <position position="32"/>
    </location>
    <ligand>
        <name>substrate</name>
    </ligand>
</feature>
<dbReference type="HAMAP" id="MF_00109">
    <property type="entry name" value="Shikimate_kinase"/>
    <property type="match status" value="1"/>
</dbReference>
<feature type="binding site" evidence="7">
    <location>
        <position position="14"/>
    </location>
    <ligand>
        <name>Mg(2+)</name>
        <dbReference type="ChEBI" id="CHEBI:18420"/>
    </ligand>
</feature>
<evidence type="ECO:0000256" key="4">
    <source>
        <dbReference type="ARBA" id="ARBA00022777"/>
    </source>
</evidence>
<dbReference type="InterPro" id="IPR000623">
    <property type="entry name" value="Shikimate_kinase/TSH1"/>
</dbReference>
<dbReference type="GO" id="GO:0008652">
    <property type="term" value="P:amino acid biosynthetic process"/>
    <property type="evidence" value="ECO:0007669"/>
    <property type="project" value="UniProtKB-KW"/>
</dbReference>
<comment type="caution">
    <text evidence="7">Lacks conserved residue(s) required for the propagation of feature annotation.</text>
</comment>
<keyword evidence="3 7" id="KW-0547">Nucleotide-binding</keyword>
<keyword evidence="4 7" id="KW-0418">Kinase</keyword>
<comment type="similarity">
    <text evidence="7">Belongs to the shikimate kinase family.</text>
</comment>
<dbReference type="InterPro" id="IPR031322">
    <property type="entry name" value="Shikimate/glucono_kinase"/>
</dbReference>
<feature type="binding site" evidence="7">
    <location>
        <position position="90"/>
    </location>
    <ligand>
        <name>substrate</name>
    </ligand>
</feature>
<comment type="subcellular location">
    <subcellularLocation>
        <location evidence="7">Cytoplasm</location>
    </subcellularLocation>
</comment>
<dbReference type="GO" id="GO:0004765">
    <property type="term" value="F:shikimate kinase activity"/>
    <property type="evidence" value="ECO:0007669"/>
    <property type="project" value="UniProtKB-UniRule"/>
</dbReference>
<keyword evidence="5 7" id="KW-0067">ATP-binding</keyword>
<comment type="pathway">
    <text evidence="7">Metabolic intermediate biosynthesis; chorismate biosynthesis; chorismate from D-erythrose 4-phosphate and phosphoenolpyruvate: step 5/7.</text>
</comment>
<dbReference type="SUPFAM" id="SSF52540">
    <property type="entry name" value="P-loop containing nucleoside triphosphate hydrolases"/>
    <property type="match status" value="1"/>
</dbReference>
<reference evidence="8" key="2">
    <citation type="journal article" date="2021" name="PeerJ">
        <title>Extensive microbial diversity within the chicken gut microbiome revealed by metagenomics and culture.</title>
        <authorList>
            <person name="Gilroy R."/>
            <person name="Ravi A."/>
            <person name="Getino M."/>
            <person name="Pursley I."/>
            <person name="Horton D.L."/>
            <person name="Alikhan N.F."/>
            <person name="Baker D."/>
            <person name="Gharbi K."/>
            <person name="Hall N."/>
            <person name="Watson M."/>
            <person name="Adriaenssens E.M."/>
            <person name="Foster-Nyarko E."/>
            <person name="Jarju S."/>
            <person name="Secka A."/>
            <person name="Antonio M."/>
            <person name="Oren A."/>
            <person name="Chaudhuri R.R."/>
            <person name="La Ragione R."/>
            <person name="Hildebrand F."/>
            <person name="Pallen M.J."/>
        </authorList>
    </citation>
    <scope>NUCLEOTIDE SEQUENCE</scope>
    <source>
        <strain evidence="8">10037</strain>
    </source>
</reference>
<evidence type="ECO:0000256" key="1">
    <source>
        <dbReference type="ARBA" id="ARBA00022605"/>
    </source>
</evidence>
<dbReference type="GO" id="GO:0000287">
    <property type="term" value="F:magnesium ion binding"/>
    <property type="evidence" value="ECO:0007669"/>
    <property type="project" value="UniProtKB-UniRule"/>
</dbReference>
<dbReference type="GO" id="GO:0005829">
    <property type="term" value="C:cytosol"/>
    <property type="evidence" value="ECO:0007669"/>
    <property type="project" value="TreeGrafter"/>
</dbReference>